<accession>A0A2P2NLJ0</accession>
<reference evidence="1" key="1">
    <citation type="submission" date="2018-02" db="EMBL/GenBank/DDBJ databases">
        <title>Rhizophora mucronata_Transcriptome.</title>
        <authorList>
            <person name="Meera S.P."/>
            <person name="Sreeshan A."/>
            <person name="Augustine A."/>
        </authorList>
    </citation>
    <scope>NUCLEOTIDE SEQUENCE</scope>
    <source>
        <tissue evidence="1">Leaf</tissue>
    </source>
</reference>
<evidence type="ECO:0000313" key="1">
    <source>
        <dbReference type="EMBL" id="MBX43348.1"/>
    </source>
</evidence>
<proteinExistence type="predicted"/>
<name>A0A2P2NLJ0_RHIMU</name>
<sequence length="47" mass="5323">MCLQIFINPMSSHIHNLEIIHSLSNLPSKKHVDIYIASLMYKGNASI</sequence>
<protein>
    <submittedName>
        <fullName evidence="1">Uncharacterized protein</fullName>
    </submittedName>
</protein>
<dbReference type="AlphaFoldDB" id="A0A2P2NLJ0"/>
<dbReference type="EMBL" id="GGEC01062864">
    <property type="protein sequence ID" value="MBX43348.1"/>
    <property type="molecule type" value="Transcribed_RNA"/>
</dbReference>
<organism evidence="1">
    <name type="scientific">Rhizophora mucronata</name>
    <name type="common">Asiatic mangrove</name>
    <dbReference type="NCBI Taxonomy" id="61149"/>
    <lineage>
        <taxon>Eukaryota</taxon>
        <taxon>Viridiplantae</taxon>
        <taxon>Streptophyta</taxon>
        <taxon>Embryophyta</taxon>
        <taxon>Tracheophyta</taxon>
        <taxon>Spermatophyta</taxon>
        <taxon>Magnoliopsida</taxon>
        <taxon>eudicotyledons</taxon>
        <taxon>Gunneridae</taxon>
        <taxon>Pentapetalae</taxon>
        <taxon>rosids</taxon>
        <taxon>fabids</taxon>
        <taxon>Malpighiales</taxon>
        <taxon>Rhizophoraceae</taxon>
        <taxon>Rhizophora</taxon>
    </lineage>
</organism>